<dbReference type="PANTHER" id="PTHR17357">
    <property type="entry name" value="GM2 GANGLIOSIDE ACTIVATOR PROTEIN"/>
    <property type="match status" value="1"/>
</dbReference>
<keyword evidence="4" id="KW-1185">Reference proteome</keyword>
<protein>
    <submittedName>
        <fullName evidence="3">GM2A</fullName>
    </submittedName>
</protein>
<dbReference type="AlphaFoldDB" id="A0A812BMS9"/>
<dbReference type="SMART" id="SM00737">
    <property type="entry name" value="ML"/>
    <property type="match status" value="1"/>
</dbReference>
<proteinExistence type="predicted"/>
<comment type="caution">
    <text evidence="3">The sequence shown here is derived from an EMBL/GenBank/DDBJ whole genome shotgun (WGS) entry which is preliminary data.</text>
</comment>
<dbReference type="PANTHER" id="PTHR17357:SF0">
    <property type="entry name" value="GANGLIOSIDE GM2 ACTIVATOR"/>
    <property type="match status" value="1"/>
</dbReference>
<dbReference type="SUPFAM" id="SSF63707">
    <property type="entry name" value="Ganglioside M2 (gm2) activator"/>
    <property type="match status" value="1"/>
</dbReference>
<dbReference type="InterPro" id="IPR036846">
    <property type="entry name" value="GM2-AP_sf"/>
</dbReference>
<reference evidence="3" key="1">
    <citation type="submission" date="2021-01" db="EMBL/GenBank/DDBJ databases">
        <authorList>
            <person name="Li R."/>
            <person name="Bekaert M."/>
        </authorList>
    </citation>
    <scope>NUCLEOTIDE SEQUENCE</scope>
    <source>
        <strain evidence="3">Farmed</strain>
    </source>
</reference>
<keyword evidence="1" id="KW-0732">Signal</keyword>
<accession>A0A812BMS9</accession>
<evidence type="ECO:0000313" key="3">
    <source>
        <dbReference type="EMBL" id="CAE1234795.1"/>
    </source>
</evidence>
<name>A0A812BMS9_ACAPH</name>
<dbReference type="EMBL" id="CAHIKZ030000708">
    <property type="protein sequence ID" value="CAE1234795.1"/>
    <property type="molecule type" value="Genomic_DNA"/>
</dbReference>
<dbReference type="GO" id="GO:0006689">
    <property type="term" value="P:ganglioside catabolic process"/>
    <property type="evidence" value="ECO:0007669"/>
    <property type="project" value="InterPro"/>
</dbReference>
<dbReference type="GO" id="GO:0005319">
    <property type="term" value="F:lipid transporter activity"/>
    <property type="evidence" value="ECO:0007669"/>
    <property type="project" value="TreeGrafter"/>
</dbReference>
<feature type="domain" description="MD-2-related lipid-recognition" evidence="2">
    <location>
        <begin position="21"/>
        <end position="184"/>
    </location>
</feature>
<evidence type="ECO:0000256" key="1">
    <source>
        <dbReference type="ARBA" id="ARBA00022729"/>
    </source>
</evidence>
<dbReference type="OrthoDB" id="6409159at2759"/>
<dbReference type="GO" id="GO:0009898">
    <property type="term" value="C:cytoplasmic side of plasma membrane"/>
    <property type="evidence" value="ECO:0007669"/>
    <property type="project" value="TreeGrafter"/>
</dbReference>
<dbReference type="InterPro" id="IPR003172">
    <property type="entry name" value="ML_dom"/>
</dbReference>
<dbReference type="InterPro" id="IPR028996">
    <property type="entry name" value="GM2-AP"/>
</dbReference>
<dbReference type="Gene3D" id="2.70.220.10">
    <property type="entry name" value="Ganglioside GM2 activator"/>
    <property type="match status" value="1"/>
</dbReference>
<dbReference type="Proteomes" id="UP000597762">
    <property type="component" value="Unassembled WGS sequence"/>
</dbReference>
<evidence type="ECO:0000259" key="2">
    <source>
        <dbReference type="SMART" id="SM00737"/>
    </source>
</evidence>
<gene>
    <name evidence="3" type="ORF">SPHA_19531</name>
</gene>
<organism evidence="3 4">
    <name type="scientific">Acanthosepion pharaonis</name>
    <name type="common">Pharaoh cuttlefish</name>
    <name type="synonym">Sepia pharaonis</name>
    <dbReference type="NCBI Taxonomy" id="158019"/>
    <lineage>
        <taxon>Eukaryota</taxon>
        <taxon>Metazoa</taxon>
        <taxon>Spiralia</taxon>
        <taxon>Lophotrochozoa</taxon>
        <taxon>Mollusca</taxon>
        <taxon>Cephalopoda</taxon>
        <taxon>Coleoidea</taxon>
        <taxon>Decapodiformes</taxon>
        <taxon>Sepiida</taxon>
        <taxon>Sepiina</taxon>
        <taxon>Sepiidae</taxon>
        <taxon>Acanthosepion</taxon>
    </lineage>
</organism>
<sequence>MQHLPFAPGAGPGKAVKPFKWSYCNPKNPGIIRINKLQVSPSPLPSPGIFYVTMEEETLAPLNSSKVQLSVKKLGFINVPVPCITKFGSCTYGDTCTLLDEMEKENYAGLLGPIATALKNIYHKKGLRYKCPVPRQKIKVTKEKFPLPATSSVMKTFLQGDFKATIKLIDNKSNKEFFCINVEMSVSTGCTGWLCGRR</sequence>
<evidence type="ECO:0000313" key="4">
    <source>
        <dbReference type="Proteomes" id="UP000597762"/>
    </source>
</evidence>
<dbReference type="GO" id="GO:0008047">
    <property type="term" value="F:enzyme activator activity"/>
    <property type="evidence" value="ECO:0007669"/>
    <property type="project" value="InterPro"/>
</dbReference>
<dbReference type="Pfam" id="PF02221">
    <property type="entry name" value="E1_DerP2_DerF2"/>
    <property type="match status" value="1"/>
</dbReference>